<dbReference type="InterPro" id="IPR043128">
    <property type="entry name" value="Rev_trsase/Diguanyl_cyclase"/>
</dbReference>
<dbReference type="SUPFAM" id="SSF55073">
    <property type="entry name" value="Nucleotide cyclase"/>
    <property type="match status" value="1"/>
</dbReference>
<reference evidence="4 5" key="1">
    <citation type="submission" date="2018-01" db="EMBL/GenBank/DDBJ databases">
        <title>Co-occurrence of chitin degradation, pigmentation and bioactivity in marine Pseudoalteromonas.</title>
        <authorList>
            <person name="Paulsen S."/>
            <person name="Gram L."/>
            <person name="Machado H."/>
        </authorList>
    </citation>
    <scope>NUCLEOTIDE SEQUENCE [LARGE SCALE GENOMIC DNA]</scope>
    <source>
        <strain evidence="4 5">S3898</strain>
    </source>
</reference>
<name>A0A4Q7IJ42_9GAMM</name>
<dbReference type="CDD" id="cd01949">
    <property type="entry name" value="GGDEF"/>
    <property type="match status" value="1"/>
</dbReference>
<gene>
    <name evidence="4" type="ORF">C1E23_18525</name>
</gene>
<comment type="cofactor">
    <cofactor evidence="1">
        <name>Mg(2+)</name>
        <dbReference type="ChEBI" id="CHEBI:18420"/>
    </cofactor>
</comment>
<proteinExistence type="predicted"/>
<dbReference type="InterPro" id="IPR000160">
    <property type="entry name" value="GGDEF_dom"/>
</dbReference>
<dbReference type="Gene3D" id="3.30.450.40">
    <property type="match status" value="1"/>
</dbReference>
<dbReference type="GO" id="GO:0003824">
    <property type="term" value="F:catalytic activity"/>
    <property type="evidence" value="ECO:0007669"/>
    <property type="project" value="UniProtKB-ARBA"/>
</dbReference>
<dbReference type="InterPro" id="IPR052163">
    <property type="entry name" value="DGC-Regulatory_Protein"/>
</dbReference>
<sequence>MAKVSITEDSSVLDSMTDIVACLNTSDSIQRFLLDIHCILQKVTYADNFYVVLFKNNGELSFPYFHDVKDDIRAEDLEDIKFEQIQKTLTAYAIEKKTICNFTDAEINKLIESGTLQVLGTVPQQWLCFPLKNRNHFLGAFIIQSYRRNDEYSGVIVDVLYTISHVISSALDAFNNQQVLLEANQTLQDYQAELEHHVSERTKELQQSLEDLQNEVAKSEKLQQQLEYESLHDNLTNLANRKYLFKELSRLALKSERSAFEVYVLYLDLDDFKPINDEFGHKSGDSVLRTVAERLTNEVRGYDLVARIGGDEFVVFIMDPLHFGVLEQLCHRLLKSIQEPIQLEDGQIVKCGCSIGVAGNYTQQFSAENLLHQADQSLYAAKNKGKNQIHFAMSEQQ</sequence>
<dbReference type="Proteomes" id="UP000291338">
    <property type="component" value="Unassembled WGS sequence"/>
</dbReference>
<comment type="caution">
    <text evidence="4">The sequence shown here is derived from an EMBL/GenBank/DDBJ whole genome shotgun (WGS) entry which is preliminary data.</text>
</comment>
<evidence type="ECO:0000259" key="3">
    <source>
        <dbReference type="PROSITE" id="PS50887"/>
    </source>
</evidence>
<dbReference type="PANTHER" id="PTHR46663:SF2">
    <property type="entry name" value="GGDEF DOMAIN-CONTAINING PROTEIN"/>
    <property type="match status" value="1"/>
</dbReference>
<feature type="domain" description="GGDEF" evidence="3">
    <location>
        <begin position="260"/>
        <end position="394"/>
    </location>
</feature>
<accession>A0A4Q7IJ42</accession>
<dbReference type="PROSITE" id="PS50887">
    <property type="entry name" value="GGDEF"/>
    <property type="match status" value="1"/>
</dbReference>
<dbReference type="InterPro" id="IPR029016">
    <property type="entry name" value="GAF-like_dom_sf"/>
</dbReference>
<dbReference type="RefSeq" id="WP_130256984.1">
    <property type="nucleotide sequence ID" value="NZ_PPSX01000089.1"/>
</dbReference>
<dbReference type="SMART" id="SM00267">
    <property type="entry name" value="GGDEF"/>
    <property type="match status" value="1"/>
</dbReference>
<dbReference type="SUPFAM" id="SSF55781">
    <property type="entry name" value="GAF domain-like"/>
    <property type="match status" value="1"/>
</dbReference>
<dbReference type="NCBIfam" id="TIGR00254">
    <property type="entry name" value="GGDEF"/>
    <property type="match status" value="1"/>
</dbReference>
<evidence type="ECO:0000313" key="5">
    <source>
        <dbReference type="Proteomes" id="UP000291338"/>
    </source>
</evidence>
<evidence type="ECO:0000256" key="1">
    <source>
        <dbReference type="ARBA" id="ARBA00001946"/>
    </source>
</evidence>
<dbReference type="Pfam" id="PF00990">
    <property type="entry name" value="GGDEF"/>
    <property type="match status" value="1"/>
</dbReference>
<organism evidence="4 5">
    <name type="scientific">Pseudoalteromonas phenolica</name>
    <dbReference type="NCBI Taxonomy" id="161398"/>
    <lineage>
        <taxon>Bacteria</taxon>
        <taxon>Pseudomonadati</taxon>
        <taxon>Pseudomonadota</taxon>
        <taxon>Gammaproteobacteria</taxon>
        <taxon>Alteromonadales</taxon>
        <taxon>Pseudoalteromonadaceae</taxon>
        <taxon>Pseudoalteromonas</taxon>
    </lineage>
</organism>
<dbReference type="InterPro" id="IPR029787">
    <property type="entry name" value="Nucleotide_cyclase"/>
</dbReference>
<protein>
    <submittedName>
        <fullName evidence="4">GGDEF domain-containing protein</fullName>
    </submittedName>
</protein>
<dbReference type="Gene3D" id="3.30.70.270">
    <property type="match status" value="1"/>
</dbReference>
<keyword evidence="2" id="KW-0175">Coiled coil</keyword>
<dbReference type="EMBL" id="PPSX01000089">
    <property type="protein sequence ID" value="RZQ51605.1"/>
    <property type="molecule type" value="Genomic_DNA"/>
</dbReference>
<dbReference type="FunFam" id="3.30.70.270:FF:000001">
    <property type="entry name" value="Diguanylate cyclase domain protein"/>
    <property type="match status" value="1"/>
</dbReference>
<evidence type="ECO:0000256" key="2">
    <source>
        <dbReference type="SAM" id="Coils"/>
    </source>
</evidence>
<dbReference type="PANTHER" id="PTHR46663">
    <property type="entry name" value="DIGUANYLATE CYCLASE DGCT-RELATED"/>
    <property type="match status" value="1"/>
</dbReference>
<evidence type="ECO:0000313" key="4">
    <source>
        <dbReference type="EMBL" id="RZQ51605.1"/>
    </source>
</evidence>
<feature type="coiled-coil region" evidence="2">
    <location>
        <begin position="180"/>
        <end position="229"/>
    </location>
</feature>
<dbReference type="AlphaFoldDB" id="A0A4Q7IJ42"/>